<gene>
    <name evidence="2" type="ORF">FWK35_00028063</name>
</gene>
<dbReference type="InterPro" id="IPR043502">
    <property type="entry name" value="DNA/RNA_pol_sf"/>
</dbReference>
<dbReference type="PANTHER" id="PTHR33064:SF37">
    <property type="entry name" value="RIBONUCLEASE H"/>
    <property type="match status" value="1"/>
</dbReference>
<organism evidence="2 3">
    <name type="scientific">Aphis craccivora</name>
    <name type="common">Cowpea aphid</name>
    <dbReference type="NCBI Taxonomy" id="307492"/>
    <lineage>
        <taxon>Eukaryota</taxon>
        <taxon>Metazoa</taxon>
        <taxon>Ecdysozoa</taxon>
        <taxon>Arthropoda</taxon>
        <taxon>Hexapoda</taxon>
        <taxon>Insecta</taxon>
        <taxon>Pterygota</taxon>
        <taxon>Neoptera</taxon>
        <taxon>Paraneoptera</taxon>
        <taxon>Hemiptera</taxon>
        <taxon>Sternorrhyncha</taxon>
        <taxon>Aphidomorpha</taxon>
        <taxon>Aphidoidea</taxon>
        <taxon>Aphididae</taxon>
        <taxon>Aphidini</taxon>
        <taxon>Aphis</taxon>
        <taxon>Aphis</taxon>
    </lineage>
</organism>
<dbReference type="InterPro" id="IPR041577">
    <property type="entry name" value="RT_RNaseH_2"/>
</dbReference>
<keyword evidence="3" id="KW-1185">Reference proteome</keyword>
<dbReference type="GO" id="GO:0071897">
    <property type="term" value="P:DNA biosynthetic process"/>
    <property type="evidence" value="ECO:0007669"/>
    <property type="project" value="UniProtKB-ARBA"/>
</dbReference>
<dbReference type="Pfam" id="PF17919">
    <property type="entry name" value="RT_RNaseH_2"/>
    <property type="match status" value="1"/>
</dbReference>
<dbReference type="FunFam" id="3.30.70.270:FF:000026">
    <property type="entry name" value="Transposon Ty3-G Gag-Pol polyprotein"/>
    <property type="match status" value="1"/>
</dbReference>
<dbReference type="SUPFAM" id="SSF56672">
    <property type="entry name" value="DNA/RNA polymerases"/>
    <property type="match status" value="1"/>
</dbReference>
<evidence type="ECO:0000259" key="1">
    <source>
        <dbReference type="Pfam" id="PF17919"/>
    </source>
</evidence>
<dbReference type="InterPro" id="IPR043128">
    <property type="entry name" value="Rev_trsase/Diguanyl_cyclase"/>
</dbReference>
<proteinExistence type="predicted"/>
<dbReference type="OrthoDB" id="6624472at2759"/>
<dbReference type="AlphaFoldDB" id="A0A6G0VW94"/>
<evidence type="ECO:0000313" key="2">
    <source>
        <dbReference type="EMBL" id="KAF0711656.1"/>
    </source>
</evidence>
<sequence>MLRFIFRNASSLKKDRRSTHRRRLWCTCTTSLFERRRTTGILNRNIKENNIANKKLGYYMTEDDLAYLADQFNKNLTIIPKHKNADNNALNTAIIYWKNNRPTTGVIHEDNHWTPAVINRESTPITIHNTYMYTVIPDVNTFTKHINRYLDESHNRLNLPNHNEKKYPLDKYNTYNTVEIKNNDVNRTPILGQIVNQNGVKPNPEGLAAIKNFPTPKTIKQTRSFLGLCNFFRKFIPRYAELISPITDLMRGHHPTKKSPIQWSVLHQNAFEKLKNQLTSPPFLKHFNPNLPITIWTDASKISIAGTKLQKSEEDKRLHPVSFISRRFTTIEEKYSAIELELGTSDSFYIRNISHIYIYGVEVEIWTDHAPLRYLDNIKTLSV</sequence>
<dbReference type="PANTHER" id="PTHR33064">
    <property type="entry name" value="POL PROTEIN"/>
    <property type="match status" value="1"/>
</dbReference>
<dbReference type="Gene3D" id="3.30.70.270">
    <property type="match status" value="1"/>
</dbReference>
<evidence type="ECO:0000313" key="3">
    <source>
        <dbReference type="Proteomes" id="UP000478052"/>
    </source>
</evidence>
<dbReference type="Proteomes" id="UP000478052">
    <property type="component" value="Unassembled WGS sequence"/>
</dbReference>
<reference evidence="2 3" key="1">
    <citation type="submission" date="2019-08" db="EMBL/GenBank/DDBJ databases">
        <title>Whole genome of Aphis craccivora.</title>
        <authorList>
            <person name="Voronova N.V."/>
            <person name="Shulinski R.S."/>
            <person name="Bandarenka Y.V."/>
            <person name="Zhorov D.G."/>
            <person name="Warner D."/>
        </authorList>
    </citation>
    <scope>NUCLEOTIDE SEQUENCE [LARGE SCALE GENOMIC DNA]</scope>
    <source>
        <strain evidence="2">180601</strain>
        <tissue evidence="2">Whole Body</tissue>
    </source>
</reference>
<protein>
    <submittedName>
        <fullName evidence="2">Retrovirus-related Pol polyprotein</fullName>
    </submittedName>
</protein>
<accession>A0A6G0VW94</accession>
<name>A0A6G0VW94_APHCR</name>
<comment type="caution">
    <text evidence="2">The sequence shown here is derived from an EMBL/GenBank/DDBJ whole genome shotgun (WGS) entry which is preliminary data.</text>
</comment>
<feature type="domain" description="Reverse transcriptase/retrotransposon-derived protein RNase H-like" evidence="1">
    <location>
        <begin position="263"/>
        <end position="342"/>
    </location>
</feature>
<dbReference type="EMBL" id="VUJU01011189">
    <property type="protein sequence ID" value="KAF0711656.1"/>
    <property type="molecule type" value="Genomic_DNA"/>
</dbReference>
<dbReference type="InterPro" id="IPR051320">
    <property type="entry name" value="Viral_Replic_Matur_Polypro"/>
</dbReference>